<evidence type="ECO:0000256" key="1">
    <source>
        <dbReference type="ARBA" id="ARBA00022723"/>
    </source>
</evidence>
<dbReference type="SMART" id="SM00356">
    <property type="entry name" value="ZnF_C3H1"/>
    <property type="match status" value="1"/>
</dbReference>
<dbReference type="InterPro" id="IPR036855">
    <property type="entry name" value="Znf_CCCH_sf"/>
</dbReference>
<keyword evidence="1 4" id="KW-0479">Metal-binding</keyword>
<gene>
    <name evidence="6" type="ORF">DPMN_077021</name>
</gene>
<name>A0A9D3YJQ4_DREPO</name>
<proteinExistence type="predicted"/>
<evidence type="ECO:0000256" key="2">
    <source>
        <dbReference type="ARBA" id="ARBA00022771"/>
    </source>
</evidence>
<evidence type="ECO:0000313" key="6">
    <source>
        <dbReference type="EMBL" id="KAH3702022.1"/>
    </source>
</evidence>
<organism evidence="6 7">
    <name type="scientific">Dreissena polymorpha</name>
    <name type="common">Zebra mussel</name>
    <name type="synonym">Mytilus polymorpha</name>
    <dbReference type="NCBI Taxonomy" id="45954"/>
    <lineage>
        <taxon>Eukaryota</taxon>
        <taxon>Metazoa</taxon>
        <taxon>Spiralia</taxon>
        <taxon>Lophotrochozoa</taxon>
        <taxon>Mollusca</taxon>
        <taxon>Bivalvia</taxon>
        <taxon>Autobranchia</taxon>
        <taxon>Heteroconchia</taxon>
        <taxon>Euheterodonta</taxon>
        <taxon>Imparidentia</taxon>
        <taxon>Neoheterodontei</taxon>
        <taxon>Myida</taxon>
        <taxon>Dreissenoidea</taxon>
        <taxon>Dreissenidae</taxon>
        <taxon>Dreissena</taxon>
    </lineage>
</organism>
<evidence type="ECO:0000313" key="7">
    <source>
        <dbReference type="Proteomes" id="UP000828390"/>
    </source>
</evidence>
<dbReference type="Gene3D" id="1.10.150.50">
    <property type="entry name" value="Transcription Factor, Ets-1"/>
    <property type="match status" value="1"/>
</dbReference>
<dbReference type="GO" id="GO:0008270">
    <property type="term" value="F:zinc ion binding"/>
    <property type="evidence" value="ECO:0007669"/>
    <property type="project" value="UniProtKB-KW"/>
</dbReference>
<reference evidence="6" key="2">
    <citation type="submission" date="2020-11" db="EMBL/GenBank/DDBJ databases">
        <authorList>
            <person name="McCartney M.A."/>
            <person name="Auch B."/>
            <person name="Kono T."/>
            <person name="Mallez S."/>
            <person name="Becker A."/>
            <person name="Gohl D.M."/>
            <person name="Silverstein K.A.T."/>
            <person name="Koren S."/>
            <person name="Bechman K.B."/>
            <person name="Herman A."/>
            <person name="Abrahante J.E."/>
            <person name="Garbe J."/>
        </authorList>
    </citation>
    <scope>NUCLEOTIDE SEQUENCE</scope>
    <source>
        <strain evidence="6">Duluth1</strain>
        <tissue evidence="6">Whole animal</tissue>
    </source>
</reference>
<dbReference type="PROSITE" id="PS50103">
    <property type="entry name" value="ZF_C3H1"/>
    <property type="match status" value="1"/>
</dbReference>
<evidence type="ECO:0000259" key="5">
    <source>
        <dbReference type="PROSITE" id="PS50103"/>
    </source>
</evidence>
<sequence>MANKETEIAVENEIEDAFNFDSWCSKLQLSRKVTQILRQEDIVTWDVIRLLTESDLKQIGLTLGAIKVIMVNIQTKQDNASSEVPRTNDQILQVAGKAFDNLLSASPDKEISTHGDMSFMDPRTILTIKSVNKKATHITQFLTEKTKRRRQNKRREYVLSGSGDREETIVLKTSEDHPYLGIYIEEWGAANMRLLNHLLSTGQIKRTDVEFYLAYTTKFFEFTENYEWNSVLNFDFSYRELQAEHAFRWGTFSPHMELQILLPKRPRNVTQHTPSYPSRQPREDCRIFKAKGSCPFGPKCRYRHPEAGTTADQPKNY</sequence>
<keyword evidence="2 4" id="KW-0863">Zinc-finger</keyword>
<keyword evidence="7" id="KW-1185">Reference proteome</keyword>
<dbReference type="AlphaFoldDB" id="A0A9D3YJQ4"/>
<dbReference type="InterPro" id="IPR000571">
    <property type="entry name" value="Znf_CCCH"/>
</dbReference>
<dbReference type="Pfam" id="PF00642">
    <property type="entry name" value="zf-CCCH"/>
    <property type="match status" value="1"/>
</dbReference>
<protein>
    <recommendedName>
        <fullName evidence="5">C3H1-type domain-containing protein</fullName>
    </recommendedName>
</protein>
<dbReference type="Gene3D" id="6.10.250.3220">
    <property type="match status" value="1"/>
</dbReference>
<evidence type="ECO:0000256" key="4">
    <source>
        <dbReference type="PROSITE-ProRule" id="PRU00723"/>
    </source>
</evidence>
<reference evidence="6" key="1">
    <citation type="journal article" date="2019" name="bioRxiv">
        <title>The Genome of the Zebra Mussel, Dreissena polymorpha: A Resource for Invasive Species Research.</title>
        <authorList>
            <person name="McCartney M.A."/>
            <person name="Auch B."/>
            <person name="Kono T."/>
            <person name="Mallez S."/>
            <person name="Zhang Y."/>
            <person name="Obille A."/>
            <person name="Becker A."/>
            <person name="Abrahante J.E."/>
            <person name="Garbe J."/>
            <person name="Badalamenti J.P."/>
            <person name="Herman A."/>
            <person name="Mangelson H."/>
            <person name="Liachko I."/>
            <person name="Sullivan S."/>
            <person name="Sone E.D."/>
            <person name="Koren S."/>
            <person name="Silverstein K.A.T."/>
            <person name="Beckman K.B."/>
            <person name="Gohl D.M."/>
        </authorList>
    </citation>
    <scope>NUCLEOTIDE SEQUENCE</scope>
    <source>
        <strain evidence="6">Duluth1</strain>
        <tissue evidence="6">Whole animal</tissue>
    </source>
</reference>
<comment type="caution">
    <text evidence="6">The sequence shown here is derived from an EMBL/GenBank/DDBJ whole genome shotgun (WGS) entry which is preliminary data.</text>
</comment>
<dbReference type="CDD" id="cd09487">
    <property type="entry name" value="SAM_superfamily"/>
    <property type="match status" value="1"/>
</dbReference>
<feature type="zinc finger region" description="C3H1-type" evidence="4">
    <location>
        <begin position="279"/>
        <end position="307"/>
    </location>
</feature>
<keyword evidence="3 4" id="KW-0862">Zinc</keyword>
<dbReference type="Proteomes" id="UP000828390">
    <property type="component" value="Unassembled WGS sequence"/>
</dbReference>
<dbReference type="SUPFAM" id="SSF90229">
    <property type="entry name" value="CCCH zinc finger"/>
    <property type="match status" value="1"/>
</dbReference>
<dbReference type="SUPFAM" id="SSF47769">
    <property type="entry name" value="SAM/Pointed domain"/>
    <property type="match status" value="1"/>
</dbReference>
<dbReference type="InterPro" id="IPR013761">
    <property type="entry name" value="SAM/pointed_sf"/>
</dbReference>
<accession>A0A9D3YJQ4</accession>
<evidence type="ECO:0000256" key="3">
    <source>
        <dbReference type="ARBA" id="ARBA00022833"/>
    </source>
</evidence>
<feature type="domain" description="C3H1-type" evidence="5">
    <location>
        <begin position="279"/>
        <end position="307"/>
    </location>
</feature>
<dbReference type="EMBL" id="JAIWYP010000015">
    <property type="protein sequence ID" value="KAH3702022.1"/>
    <property type="molecule type" value="Genomic_DNA"/>
</dbReference>